<feature type="transmembrane region" description="Helical" evidence="2">
    <location>
        <begin position="65"/>
        <end position="82"/>
    </location>
</feature>
<dbReference type="EMBL" id="PNHG01000003">
    <property type="protein sequence ID" value="PMC64956.1"/>
    <property type="molecule type" value="Genomic_DNA"/>
</dbReference>
<evidence type="ECO:0000256" key="1">
    <source>
        <dbReference type="SAM" id="MobiDB-lite"/>
    </source>
</evidence>
<feature type="compositionally biased region" description="Acidic residues" evidence="1">
    <location>
        <begin position="404"/>
        <end position="425"/>
    </location>
</feature>
<feature type="transmembrane region" description="Helical" evidence="2">
    <location>
        <begin position="21"/>
        <end position="45"/>
    </location>
</feature>
<evidence type="ECO:0000256" key="2">
    <source>
        <dbReference type="SAM" id="Phobius"/>
    </source>
</evidence>
<comment type="caution">
    <text evidence="3">The sequence shown here is derived from an EMBL/GenBank/DDBJ whole genome shotgun (WGS) entry which is preliminary data.</text>
</comment>
<feature type="region of interest" description="Disordered" evidence="1">
    <location>
        <begin position="403"/>
        <end position="437"/>
    </location>
</feature>
<protein>
    <submittedName>
        <fullName evidence="3">Uncharacterized protein</fullName>
    </submittedName>
</protein>
<keyword evidence="2" id="KW-1133">Transmembrane helix</keyword>
<gene>
    <name evidence="3" type="ORF">CJ203_02780</name>
</gene>
<accession>A0A2N6T6J7</accession>
<feature type="transmembrane region" description="Helical" evidence="2">
    <location>
        <begin position="353"/>
        <end position="374"/>
    </location>
</feature>
<feature type="transmembrane region" description="Helical" evidence="2">
    <location>
        <begin position="240"/>
        <end position="258"/>
    </location>
</feature>
<evidence type="ECO:0000313" key="4">
    <source>
        <dbReference type="Proteomes" id="UP000235836"/>
    </source>
</evidence>
<feature type="transmembrane region" description="Helical" evidence="2">
    <location>
        <begin position="150"/>
        <end position="171"/>
    </location>
</feature>
<sequence>MNSNYELLEKEEHRAEKQFCNGVVALLIGGSVIFFVIVLLLVSLWSTDHKLIPLAPEQISLGTQMMAAVFAAILATSIATANSQCPIETPAEVSAAEAQYHAVRLVINKKLQNLSLFLGMINVGIGGTLFVNLCWAYLRGDMKDTAAPEFIFTMLMISVLGFATAIATTAVHTPEAPSLIEARKASYAEKRKAKIDFLRNGITQQPGESDTNGQRLQSRLWSKVAQHWHKQGISDFLKRHLAVVPLAMLPIISVALRVPGLYSLFNAIPIKYIGIASTIVVAVHCHSVWSSRHAWERLCSSLNSDLDWFTNETRRIRNKRIPAVKVTLGTLIVFLVVTLILPDGSLPQAVCALLFLICLLVLLGCLSALAWSLVFQVQTGLIMAGNPGKIERFFINRMHVQQDETTEEEDKDTAENPAEEQDEGTIDSTGKTSSRKKCDTINRAQTTAIKILNISKSVGDKTDKKTILAEYEKDGDTVNFSAKFWAKVVSSI</sequence>
<evidence type="ECO:0000313" key="3">
    <source>
        <dbReference type="EMBL" id="PMC64956.1"/>
    </source>
</evidence>
<keyword evidence="2" id="KW-0812">Transmembrane</keyword>
<feature type="transmembrane region" description="Helical" evidence="2">
    <location>
        <begin position="323"/>
        <end position="341"/>
    </location>
</feature>
<organism evidence="3 4">
    <name type="scientific">Corynebacterium tuscaniense</name>
    <dbReference type="NCBI Taxonomy" id="302449"/>
    <lineage>
        <taxon>Bacteria</taxon>
        <taxon>Bacillati</taxon>
        <taxon>Actinomycetota</taxon>
        <taxon>Actinomycetes</taxon>
        <taxon>Mycobacteriales</taxon>
        <taxon>Corynebacteriaceae</taxon>
        <taxon>Corynebacterium</taxon>
    </lineage>
</organism>
<dbReference type="AlphaFoldDB" id="A0A2N6T6J7"/>
<name>A0A2N6T6J7_9CORY</name>
<feature type="transmembrane region" description="Helical" evidence="2">
    <location>
        <begin position="270"/>
        <end position="289"/>
    </location>
</feature>
<dbReference type="RefSeq" id="WP_102723462.1">
    <property type="nucleotide sequence ID" value="NZ_PNHG01000003.1"/>
</dbReference>
<keyword evidence="2" id="KW-0472">Membrane</keyword>
<keyword evidence="4" id="KW-1185">Reference proteome</keyword>
<dbReference type="Proteomes" id="UP000235836">
    <property type="component" value="Unassembled WGS sequence"/>
</dbReference>
<proteinExistence type="predicted"/>
<reference evidence="3 4" key="1">
    <citation type="submission" date="2017-09" db="EMBL/GenBank/DDBJ databases">
        <title>Bacterial strain isolated from the female urinary microbiota.</title>
        <authorList>
            <person name="Thomas-White K."/>
            <person name="Kumar N."/>
            <person name="Forster S."/>
            <person name="Putonti C."/>
            <person name="Lawley T."/>
            <person name="Wolfe A.J."/>
        </authorList>
    </citation>
    <scope>NUCLEOTIDE SEQUENCE [LARGE SCALE GENOMIC DNA]</scope>
    <source>
        <strain evidence="3 4">UMB0792</strain>
    </source>
</reference>
<feature type="transmembrane region" description="Helical" evidence="2">
    <location>
        <begin position="114"/>
        <end position="138"/>
    </location>
</feature>